<dbReference type="InterPro" id="IPR004839">
    <property type="entry name" value="Aminotransferase_I/II_large"/>
</dbReference>
<dbReference type="GO" id="GO:0047688">
    <property type="term" value="F:aspartate 4-decarboxylase activity"/>
    <property type="evidence" value="ECO:0007669"/>
    <property type="project" value="UniProtKB-UniRule"/>
</dbReference>
<dbReference type="EC" id="4.1.1.12" evidence="2"/>
<dbReference type="RefSeq" id="WP_109872315.1">
    <property type="nucleotide sequence ID" value="NZ_QGNA01000004.1"/>
</dbReference>
<comment type="caution">
    <text evidence="4">The sequence shown here is derived from an EMBL/GenBank/DDBJ whole genome shotgun (WGS) entry which is preliminary data.</text>
</comment>
<proteinExistence type="predicted"/>
<dbReference type="SUPFAM" id="SSF53383">
    <property type="entry name" value="PLP-dependent transferases"/>
    <property type="match status" value="1"/>
</dbReference>
<dbReference type="NCBIfam" id="NF006755">
    <property type="entry name" value="PRK09275.1"/>
    <property type="match status" value="1"/>
</dbReference>
<evidence type="ECO:0000313" key="4">
    <source>
        <dbReference type="EMBL" id="PWS35949.1"/>
    </source>
</evidence>
<dbReference type="PANTHER" id="PTHR43795:SF2">
    <property type="entry name" value="BIFUNCTIONAL ASPARTATE AMINOTRANSFERASE AND GLUTAMATE_ASPARTATE-PREPHENATE AMINOTRANSFERASE"/>
    <property type="match status" value="1"/>
</dbReference>
<organism evidence="4 5">
    <name type="scientific">Falsiroseomonas bella</name>
    <dbReference type="NCBI Taxonomy" id="2184016"/>
    <lineage>
        <taxon>Bacteria</taxon>
        <taxon>Pseudomonadati</taxon>
        <taxon>Pseudomonadota</taxon>
        <taxon>Alphaproteobacteria</taxon>
        <taxon>Acetobacterales</taxon>
        <taxon>Roseomonadaceae</taxon>
        <taxon>Falsiroseomonas</taxon>
    </lineage>
</organism>
<dbReference type="InterPro" id="IPR015424">
    <property type="entry name" value="PyrdxlP-dep_Trfase"/>
</dbReference>
<dbReference type="Gene3D" id="3.90.1150.10">
    <property type="entry name" value="Aspartate Aminotransferase, domain 1"/>
    <property type="match status" value="1"/>
</dbReference>
<dbReference type="GO" id="GO:0030170">
    <property type="term" value="F:pyridoxal phosphate binding"/>
    <property type="evidence" value="ECO:0007669"/>
    <property type="project" value="InterPro"/>
</dbReference>
<reference evidence="5" key="1">
    <citation type="submission" date="2018-05" db="EMBL/GenBank/DDBJ databases">
        <authorList>
            <person name="Du Z."/>
            <person name="Wang X."/>
        </authorList>
    </citation>
    <scope>NUCLEOTIDE SEQUENCE [LARGE SCALE GENOMIC DNA]</scope>
    <source>
        <strain evidence="5">CQN31</strain>
    </source>
</reference>
<dbReference type="InterPro" id="IPR022518">
    <property type="entry name" value="Aspartate_4-decarboxylase"/>
</dbReference>
<dbReference type="EMBL" id="QGNA01000004">
    <property type="protein sequence ID" value="PWS35949.1"/>
    <property type="molecule type" value="Genomic_DNA"/>
</dbReference>
<dbReference type="Gene3D" id="1.10.20.110">
    <property type="match status" value="1"/>
</dbReference>
<dbReference type="InterPro" id="IPR050478">
    <property type="entry name" value="Ethylene_sulfur-biosynth"/>
</dbReference>
<dbReference type="InterPro" id="IPR015422">
    <property type="entry name" value="PyrdxlP-dep_Trfase_small"/>
</dbReference>
<dbReference type="GO" id="GO:0006531">
    <property type="term" value="P:aspartate metabolic process"/>
    <property type="evidence" value="ECO:0007669"/>
    <property type="project" value="UniProtKB-UniRule"/>
</dbReference>
<name>A0A317FDD4_9PROT</name>
<dbReference type="Gene3D" id="3.40.640.10">
    <property type="entry name" value="Type I PLP-dependent aspartate aminotransferase-like (Major domain)"/>
    <property type="match status" value="1"/>
</dbReference>
<keyword evidence="1" id="KW-0663">Pyridoxal phosphate</keyword>
<evidence type="ECO:0000259" key="3">
    <source>
        <dbReference type="Pfam" id="PF00155"/>
    </source>
</evidence>
<dbReference type="Pfam" id="PF00155">
    <property type="entry name" value="Aminotran_1_2"/>
    <property type="match status" value="1"/>
</dbReference>
<evidence type="ECO:0000256" key="1">
    <source>
        <dbReference type="ARBA" id="ARBA00022898"/>
    </source>
</evidence>
<feature type="domain" description="Aminotransferase class I/classII large" evidence="3">
    <location>
        <begin position="171"/>
        <end position="514"/>
    </location>
</feature>
<dbReference type="CDD" id="cd00609">
    <property type="entry name" value="AAT_like"/>
    <property type="match status" value="1"/>
</dbReference>
<sequence>MQARTLSAYERMSPFEIKDELIRLATDRKGARLFLDAGRGNPNWLATAPRDAFFLLGQFTMAESRRSMDQPPGLGGLPQPDGIAARCDAWLAQHAEAPGAGFLQAAIALAVARFGFRADAFVHELADAVAGSHYPMPVRMLPHAETIVEAYLRQVVCGGATLPGRFRLFATEGATAGICYLLRSLRANRILVPGDAIALGCPLFTPYIELTRLAEYGLRVTHVQARAEDRFQFSDAELAKLEDPRIKAFFLVNPGNPTSVALEPRVLERIVAILRGPRPDLLVVTDDVYATFVEGFRSLLAEAPRNTIGLYSFSKYFGCTGWRLGVVALQEDNILDAMLAARPDAAAEAQDARYAALSPEPRRLALLDRMAADSRDVGLNHTAGLSPPQQAMMTLFALSELMDETGDYREACRAILRRRSDALLHALGIDGQPNPLFDHYYGLIDLGYWLRTHLGEEVAAWVARNVHPLDLVFRLAERHGIVLLNGGGFHAPGWSARVSFANLPDAAYDEIGRAIRAIAEEYARAAAAGPAKGAASNGERA</sequence>
<dbReference type="GO" id="GO:0008483">
    <property type="term" value="F:transaminase activity"/>
    <property type="evidence" value="ECO:0007669"/>
    <property type="project" value="TreeGrafter"/>
</dbReference>
<dbReference type="NCBIfam" id="TIGR03801">
    <property type="entry name" value="asp_4_decarbox"/>
    <property type="match status" value="1"/>
</dbReference>
<evidence type="ECO:0000256" key="2">
    <source>
        <dbReference type="NCBIfam" id="TIGR03801"/>
    </source>
</evidence>
<gene>
    <name evidence="4" type="ORF">DFH01_20535</name>
</gene>
<dbReference type="InterPro" id="IPR015421">
    <property type="entry name" value="PyrdxlP-dep_Trfase_major"/>
</dbReference>
<accession>A0A317FDD4</accession>
<evidence type="ECO:0000313" key="5">
    <source>
        <dbReference type="Proteomes" id="UP000245765"/>
    </source>
</evidence>
<keyword evidence="5" id="KW-1185">Reference proteome</keyword>
<dbReference type="AlphaFoldDB" id="A0A317FDD4"/>
<dbReference type="PANTHER" id="PTHR43795">
    <property type="entry name" value="BIFUNCTIONAL ASPARTATE AMINOTRANSFERASE AND GLUTAMATE/ASPARTATE-PREPHENATE AMINOTRANSFERASE-RELATED"/>
    <property type="match status" value="1"/>
</dbReference>
<protein>
    <recommendedName>
        <fullName evidence="2">Aspartate 4-decarboxylase</fullName>
        <ecNumber evidence="2">4.1.1.12</ecNumber>
    </recommendedName>
</protein>
<dbReference type="OrthoDB" id="9804407at2"/>
<dbReference type="Proteomes" id="UP000245765">
    <property type="component" value="Unassembled WGS sequence"/>
</dbReference>